<feature type="chain" id="PRO_5034063613" evidence="2">
    <location>
        <begin position="19"/>
        <end position="168"/>
    </location>
</feature>
<accession>A0A8E2F1I1</accession>
<evidence type="ECO:0000313" key="4">
    <source>
        <dbReference type="Proteomes" id="UP000250140"/>
    </source>
</evidence>
<dbReference type="Proteomes" id="UP000250140">
    <property type="component" value="Unassembled WGS sequence"/>
</dbReference>
<dbReference type="AlphaFoldDB" id="A0A8E2F1I1"/>
<name>A0A8E2F1I1_9PEZI</name>
<feature type="compositionally biased region" description="Polar residues" evidence="1">
    <location>
        <begin position="51"/>
        <end position="76"/>
    </location>
</feature>
<reference evidence="3 4" key="1">
    <citation type="journal article" date="2016" name="Nat. Commun.">
        <title>Ectomycorrhizal ecology is imprinted in the genome of the dominant symbiotic fungus Cenococcum geophilum.</title>
        <authorList>
            <consortium name="DOE Joint Genome Institute"/>
            <person name="Peter M."/>
            <person name="Kohler A."/>
            <person name="Ohm R.A."/>
            <person name="Kuo A."/>
            <person name="Krutzmann J."/>
            <person name="Morin E."/>
            <person name="Arend M."/>
            <person name="Barry K.W."/>
            <person name="Binder M."/>
            <person name="Choi C."/>
            <person name="Clum A."/>
            <person name="Copeland A."/>
            <person name="Grisel N."/>
            <person name="Haridas S."/>
            <person name="Kipfer T."/>
            <person name="LaButti K."/>
            <person name="Lindquist E."/>
            <person name="Lipzen A."/>
            <person name="Maire R."/>
            <person name="Meier B."/>
            <person name="Mihaltcheva S."/>
            <person name="Molinier V."/>
            <person name="Murat C."/>
            <person name="Poggeler S."/>
            <person name="Quandt C.A."/>
            <person name="Sperisen C."/>
            <person name="Tritt A."/>
            <person name="Tisserant E."/>
            <person name="Crous P.W."/>
            <person name="Henrissat B."/>
            <person name="Nehls U."/>
            <person name="Egli S."/>
            <person name="Spatafora J.W."/>
            <person name="Grigoriev I.V."/>
            <person name="Martin F.M."/>
        </authorList>
    </citation>
    <scope>NUCLEOTIDE SEQUENCE [LARGE SCALE GENOMIC DNA]</scope>
    <source>
        <strain evidence="3 4">CBS 207.34</strain>
    </source>
</reference>
<gene>
    <name evidence="3" type="ORF">AOQ84DRAFT_32815</name>
</gene>
<feature type="region of interest" description="Disordered" evidence="1">
    <location>
        <begin position="12"/>
        <end position="168"/>
    </location>
</feature>
<feature type="compositionally biased region" description="Basic residues" evidence="1">
    <location>
        <begin position="37"/>
        <end position="50"/>
    </location>
</feature>
<evidence type="ECO:0000256" key="1">
    <source>
        <dbReference type="SAM" id="MobiDB-lite"/>
    </source>
</evidence>
<protein>
    <submittedName>
        <fullName evidence="3">Uncharacterized protein</fullName>
    </submittedName>
</protein>
<keyword evidence="4" id="KW-1185">Reference proteome</keyword>
<sequence>MLIFFLPVVMTPVSPSTTQTPRRKSSRTKPTIPSLPTKRKKPLVSQRKGRTTTTTSQEIPHTVKPSQPHTRQQTSPRTDHPNPSHIHHPRPHHPLPSALLPPNAHNSSCQPAASAPHASRLRGIPIYAQHSTAEQAPRGRTADGRRRGARALCGGRPDNPASQLSGAG</sequence>
<keyword evidence="2" id="KW-0732">Signal</keyword>
<dbReference type="EMBL" id="KV749573">
    <property type="protein sequence ID" value="OCL08857.1"/>
    <property type="molecule type" value="Genomic_DNA"/>
</dbReference>
<proteinExistence type="predicted"/>
<feature type="compositionally biased region" description="Low complexity" evidence="1">
    <location>
        <begin position="95"/>
        <end position="106"/>
    </location>
</feature>
<feature type="signal peptide" evidence="2">
    <location>
        <begin position="1"/>
        <end position="18"/>
    </location>
</feature>
<evidence type="ECO:0000313" key="3">
    <source>
        <dbReference type="EMBL" id="OCL08857.1"/>
    </source>
</evidence>
<evidence type="ECO:0000256" key="2">
    <source>
        <dbReference type="SAM" id="SignalP"/>
    </source>
</evidence>
<organism evidence="3 4">
    <name type="scientific">Glonium stellatum</name>
    <dbReference type="NCBI Taxonomy" id="574774"/>
    <lineage>
        <taxon>Eukaryota</taxon>
        <taxon>Fungi</taxon>
        <taxon>Dikarya</taxon>
        <taxon>Ascomycota</taxon>
        <taxon>Pezizomycotina</taxon>
        <taxon>Dothideomycetes</taxon>
        <taxon>Pleosporomycetidae</taxon>
        <taxon>Gloniales</taxon>
        <taxon>Gloniaceae</taxon>
        <taxon>Glonium</taxon>
    </lineage>
</organism>